<keyword evidence="3" id="KW-0732">Signal</keyword>
<evidence type="ECO:0000259" key="4">
    <source>
        <dbReference type="PROSITE" id="PS50222"/>
    </source>
</evidence>
<feature type="chain" id="PRO_5002076739" evidence="3">
    <location>
        <begin position="29"/>
        <end position="128"/>
    </location>
</feature>
<feature type="signal peptide" evidence="3">
    <location>
        <begin position="1"/>
        <end position="28"/>
    </location>
</feature>
<dbReference type="PROSITE" id="PS50222">
    <property type="entry name" value="EF_HAND_2"/>
    <property type="match status" value="1"/>
</dbReference>
<evidence type="ECO:0000313" key="5">
    <source>
        <dbReference type="EMBL" id="KHN74817.1"/>
    </source>
</evidence>
<dbReference type="InterPro" id="IPR002048">
    <property type="entry name" value="EF_hand_dom"/>
</dbReference>
<gene>
    <name evidence="5" type="primary">KCNIP4</name>
    <name evidence="5" type="ORF">Tcan_14165</name>
</gene>
<dbReference type="PANTHER" id="PTHR23055">
    <property type="entry name" value="CALCIUM BINDING PROTEINS"/>
    <property type="match status" value="1"/>
</dbReference>
<dbReference type="Proteomes" id="UP000031036">
    <property type="component" value="Unassembled WGS sequence"/>
</dbReference>
<dbReference type="OrthoDB" id="191686at2759"/>
<evidence type="ECO:0000256" key="3">
    <source>
        <dbReference type="SAM" id="SignalP"/>
    </source>
</evidence>
<reference evidence="5 6" key="1">
    <citation type="submission" date="2014-11" db="EMBL/GenBank/DDBJ databases">
        <title>Genetic blueprint of the zoonotic pathogen Toxocara canis.</title>
        <authorList>
            <person name="Zhu X.-Q."/>
            <person name="Korhonen P.K."/>
            <person name="Cai H."/>
            <person name="Young N.D."/>
            <person name="Nejsum P."/>
            <person name="von Samson-Himmelstjerna G."/>
            <person name="Boag P.R."/>
            <person name="Tan P."/>
            <person name="Li Q."/>
            <person name="Min J."/>
            <person name="Yang Y."/>
            <person name="Wang X."/>
            <person name="Fang X."/>
            <person name="Hall R.S."/>
            <person name="Hofmann A."/>
            <person name="Sternberg P.W."/>
            <person name="Jex A.R."/>
            <person name="Gasser R.B."/>
        </authorList>
    </citation>
    <scope>NUCLEOTIDE SEQUENCE [LARGE SCALE GENOMIC DNA]</scope>
    <source>
        <strain evidence="5">PN_DK_2014</strain>
    </source>
</reference>
<dbReference type="GO" id="GO:0005509">
    <property type="term" value="F:calcium ion binding"/>
    <property type="evidence" value="ECO:0007669"/>
    <property type="project" value="InterPro"/>
</dbReference>
<dbReference type="PANTHER" id="PTHR23055:SF167">
    <property type="entry name" value="EF-HAND DOMAIN-CONTAINING PROTEIN"/>
    <property type="match status" value="1"/>
</dbReference>
<dbReference type="InterPro" id="IPR028846">
    <property type="entry name" value="Recoverin"/>
</dbReference>
<dbReference type="OMA" id="QIMYRAF"/>
<sequence length="128" mass="14491">MLPCTSTNFGKSFTAALIPLTISVPTAAIAIYTKTAHDPDDEPPPAPRYRPQSIANICAITKFTKREVQIMYRAFKQGCPCGTIMLQQFQEIYAQFFPQGNSNKYAEYVFKTFDRDEDGMISFEVSHY</sequence>
<name>A0A0B2V0E1_TOXCA</name>
<proteinExistence type="predicted"/>
<keyword evidence="6" id="KW-1185">Reference proteome</keyword>
<feature type="domain" description="EF-hand" evidence="4">
    <location>
        <begin position="101"/>
        <end position="128"/>
    </location>
</feature>
<dbReference type="EMBL" id="JPKZ01002823">
    <property type="protein sequence ID" value="KHN74817.1"/>
    <property type="molecule type" value="Genomic_DNA"/>
</dbReference>
<dbReference type="SUPFAM" id="SSF47473">
    <property type="entry name" value="EF-hand"/>
    <property type="match status" value="1"/>
</dbReference>
<evidence type="ECO:0000256" key="2">
    <source>
        <dbReference type="ARBA" id="ARBA00022737"/>
    </source>
</evidence>
<dbReference type="AlphaFoldDB" id="A0A0B2V0E1"/>
<dbReference type="Gene3D" id="1.10.238.10">
    <property type="entry name" value="EF-hand"/>
    <property type="match status" value="1"/>
</dbReference>
<evidence type="ECO:0000256" key="1">
    <source>
        <dbReference type="ARBA" id="ARBA00022723"/>
    </source>
</evidence>
<organism evidence="5 6">
    <name type="scientific">Toxocara canis</name>
    <name type="common">Canine roundworm</name>
    <dbReference type="NCBI Taxonomy" id="6265"/>
    <lineage>
        <taxon>Eukaryota</taxon>
        <taxon>Metazoa</taxon>
        <taxon>Ecdysozoa</taxon>
        <taxon>Nematoda</taxon>
        <taxon>Chromadorea</taxon>
        <taxon>Rhabditida</taxon>
        <taxon>Spirurina</taxon>
        <taxon>Ascaridomorpha</taxon>
        <taxon>Ascaridoidea</taxon>
        <taxon>Toxocaridae</taxon>
        <taxon>Toxocara</taxon>
    </lineage>
</organism>
<protein>
    <submittedName>
        <fullName evidence="5">Kv channel-interacting protein 4</fullName>
    </submittedName>
</protein>
<keyword evidence="1" id="KW-0479">Metal-binding</keyword>
<evidence type="ECO:0000313" key="6">
    <source>
        <dbReference type="Proteomes" id="UP000031036"/>
    </source>
</evidence>
<comment type="caution">
    <text evidence="5">The sequence shown here is derived from an EMBL/GenBank/DDBJ whole genome shotgun (WGS) entry which is preliminary data.</text>
</comment>
<dbReference type="InterPro" id="IPR011992">
    <property type="entry name" value="EF-hand-dom_pair"/>
</dbReference>
<dbReference type="PRINTS" id="PR00450">
    <property type="entry name" value="RECOVERIN"/>
</dbReference>
<dbReference type="STRING" id="6265.A0A0B2V0E1"/>
<accession>A0A0B2V0E1</accession>
<keyword evidence="2" id="KW-0677">Repeat</keyword>